<dbReference type="InterPro" id="IPR003593">
    <property type="entry name" value="AAA+_ATPase"/>
</dbReference>
<dbReference type="EMBL" id="MPUH01000010">
    <property type="protein sequence ID" value="OMJ95609.1"/>
    <property type="molecule type" value="Genomic_DNA"/>
</dbReference>
<evidence type="ECO:0000313" key="11">
    <source>
        <dbReference type="Proteomes" id="UP000187209"/>
    </source>
</evidence>
<protein>
    <recommendedName>
        <fullName evidence="9">ABC transporter domain-containing protein</fullName>
    </recommendedName>
</protein>
<dbReference type="SMART" id="SM00382">
    <property type="entry name" value="AAA"/>
    <property type="match status" value="1"/>
</dbReference>
<dbReference type="PROSITE" id="PS50893">
    <property type="entry name" value="ABC_TRANSPORTER_2"/>
    <property type="match status" value="1"/>
</dbReference>
<evidence type="ECO:0000256" key="2">
    <source>
        <dbReference type="ARBA" id="ARBA00022448"/>
    </source>
</evidence>
<dbReference type="InterPro" id="IPR003439">
    <property type="entry name" value="ABC_transporter-like_ATP-bd"/>
</dbReference>
<keyword evidence="5" id="KW-0067">ATP-binding</keyword>
<evidence type="ECO:0000256" key="6">
    <source>
        <dbReference type="ARBA" id="ARBA00022989"/>
    </source>
</evidence>
<keyword evidence="11" id="KW-1185">Reference proteome</keyword>
<dbReference type="Pfam" id="PF19055">
    <property type="entry name" value="ABC2_membrane_7"/>
    <property type="match status" value="1"/>
</dbReference>
<feature type="transmembrane region" description="Helical" evidence="8">
    <location>
        <begin position="368"/>
        <end position="388"/>
    </location>
</feature>
<evidence type="ECO:0000256" key="5">
    <source>
        <dbReference type="ARBA" id="ARBA00022840"/>
    </source>
</evidence>
<dbReference type="GO" id="GO:0005524">
    <property type="term" value="F:ATP binding"/>
    <property type="evidence" value="ECO:0007669"/>
    <property type="project" value="UniProtKB-KW"/>
</dbReference>
<organism evidence="10 11">
    <name type="scientific">Stentor coeruleus</name>
    <dbReference type="NCBI Taxonomy" id="5963"/>
    <lineage>
        <taxon>Eukaryota</taxon>
        <taxon>Sar</taxon>
        <taxon>Alveolata</taxon>
        <taxon>Ciliophora</taxon>
        <taxon>Postciliodesmatophora</taxon>
        <taxon>Heterotrichea</taxon>
        <taxon>Heterotrichida</taxon>
        <taxon>Stentoridae</taxon>
        <taxon>Stentor</taxon>
    </lineage>
</organism>
<dbReference type="GO" id="GO:0016020">
    <property type="term" value="C:membrane"/>
    <property type="evidence" value="ECO:0007669"/>
    <property type="project" value="UniProtKB-SubCell"/>
</dbReference>
<evidence type="ECO:0000313" key="10">
    <source>
        <dbReference type="EMBL" id="OMJ95609.1"/>
    </source>
</evidence>
<dbReference type="GO" id="GO:0140359">
    <property type="term" value="F:ABC-type transporter activity"/>
    <property type="evidence" value="ECO:0007669"/>
    <property type="project" value="InterPro"/>
</dbReference>
<dbReference type="CDD" id="cd03213">
    <property type="entry name" value="ABCG_EPDR"/>
    <property type="match status" value="1"/>
</dbReference>
<evidence type="ECO:0000256" key="3">
    <source>
        <dbReference type="ARBA" id="ARBA00022692"/>
    </source>
</evidence>
<dbReference type="SUPFAM" id="SSF52540">
    <property type="entry name" value="P-loop containing nucleoside triphosphate hydrolases"/>
    <property type="match status" value="1"/>
</dbReference>
<keyword evidence="7 8" id="KW-0472">Membrane</keyword>
<evidence type="ECO:0000256" key="4">
    <source>
        <dbReference type="ARBA" id="ARBA00022741"/>
    </source>
</evidence>
<feature type="transmembrane region" description="Helical" evidence="8">
    <location>
        <begin position="404"/>
        <end position="426"/>
    </location>
</feature>
<dbReference type="AlphaFoldDB" id="A0A1R2D2W3"/>
<dbReference type="PROSITE" id="PS00211">
    <property type="entry name" value="ABC_TRANSPORTER_1"/>
    <property type="match status" value="1"/>
</dbReference>
<feature type="transmembrane region" description="Helical" evidence="8">
    <location>
        <begin position="482"/>
        <end position="504"/>
    </location>
</feature>
<feature type="domain" description="ABC transporter" evidence="9">
    <location>
        <begin position="39"/>
        <end position="283"/>
    </location>
</feature>
<name>A0A1R2D2W3_9CILI</name>
<keyword evidence="3 8" id="KW-0812">Transmembrane</keyword>
<dbReference type="InterPro" id="IPR050352">
    <property type="entry name" value="ABCG_transporters"/>
</dbReference>
<dbReference type="Proteomes" id="UP000187209">
    <property type="component" value="Unassembled WGS sequence"/>
</dbReference>
<sequence>MDKNQMPEDFESAESLRGSASGSYEIMPMSKKNGVLVSLSWEEIRYTAKCQDGVLEILKGVSGFANPGQLLAIMGSSGSGKTTLLSILSNQIIPNRDIEISGTVKVNGEDIKNYDYPSIARYVMQQDILQATMTPREAFRFAALLKVGSDKNLIKTRVDKMIHDLKLVKVADSLIGNEVIKGLSGGEKKRVNIGLELISEPSILILDEPTSGLDCFTAEVVIKLLKKQAKKGKTIISTIHQPSRSIFDMFDRLILMVNGSFVYQGAANKSRQHFDNIGYLCDEYTNPPDHFLRILNINNRHNMTNEEKTKMDNFLIAYKIKESNILDEAITEDLTVLNKSMRHYTPGLLIELRALLWRSYINSLRNPLLFFVKLAQAITMGFIVDILFRDLGYGMVQVENRKGVLFFTTIQFIMLGSNSNSMTFPIERPLFLKDYKEGLYGTTAFVLSKFLAELPTQIFFTFIYVVIQYFALDLNRETAKQFFVFLGLAILSHWTGCGYGNLAGVISPNVVASTVIGPAISAPLMMFGGFFSKSGSLSSSFYWIKYISSYTYTFEGFCLNEFRDLPIDNGLTPLKDLGYSGEVWERAMCLLLVQLGLFLLVGFFLKIFAERHKSN</sequence>
<gene>
    <name evidence="10" type="ORF">SteCoe_1037</name>
</gene>
<dbReference type="InterPro" id="IPR027417">
    <property type="entry name" value="P-loop_NTPase"/>
</dbReference>
<accession>A0A1R2D2W3</accession>
<dbReference type="Gene3D" id="3.40.50.300">
    <property type="entry name" value="P-loop containing nucleotide triphosphate hydrolases"/>
    <property type="match status" value="1"/>
</dbReference>
<keyword evidence="6 8" id="KW-1133">Transmembrane helix</keyword>
<proteinExistence type="predicted"/>
<evidence type="ECO:0000259" key="9">
    <source>
        <dbReference type="PROSITE" id="PS50893"/>
    </source>
</evidence>
<dbReference type="PANTHER" id="PTHR48041:SF139">
    <property type="entry name" value="PROTEIN SCARLET"/>
    <property type="match status" value="1"/>
</dbReference>
<evidence type="ECO:0000256" key="1">
    <source>
        <dbReference type="ARBA" id="ARBA00004141"/>
    </source>
</evidence>
<keyword evidence="4" id="KW-0547">Nucleotide-binding</keyword>
<dbReference type="InterPro" id="IPR043926">
    <property type="entry name" value="ABCG_dom"/>
</dbReference>
<feature type="transmembrane region" description="Helical" evidence="8">
    <location>
        <begin position="589"/>
        <end position="609"/>
    </location>
</feature>
<dbReference type="PANTHER" id="PTHR48041">
    <property type="entry name" value="ABC TRANSPORTER G FAMILY MEMBER 28"/>
    <property type="match status" value="1"/>
</dbReference>
<dbReference type="OrthoDB" id="184675at2759"/>
<evidence type="ECO:0000256" key="7">
    <source>
        <dbReference type="ARBA" id="ARBA00023136"/>
    </source>
</evidence>
<feature type="transmembrane region" description="Helical" evidence="8">
    <location>
        <begin position="510"/>
        <end position="531"/>
    </location>
</feature>
<feature type="transmembrane region" description="Helical" evidence="8">
    <location>
        <begin position="446"/>
        <end position="470"/>
    </location>
</feature>
<comment type="caution">
    <text evidence="10">The sequence shown here is derived from an EMBL/GenBank/DDBJ whole genome shotgun (WGS) entry which is preliminary data.</text>
</comment>
<reference evidence="10 11" key="1">
    <citation type="submission" date="2016-11" db="EMBL/GenBank/DDBJ databases">
        <title>The macronuclear genome of Stentor coeruleus: a giant cell with tiny introns.</title>
        <authorList>
            <person name="Slabodnick M."/>
            <person name="Ruby J.G."/>
            <person name="Reiff S.B."/>
            <person name="Swart E.C."/>
            <person name="Gosai S."/>
            <person name="Prabakaran S."/>
            <person name="Witkowska E."/>
            <person name="Larue G.E."/>
            <person name="Fisher S."/>
            <person name="Freeman R.M."/>
            <person name="Gunawardena J."/>
            <person name="Chu W."/>
            <person name="Stover N.A."/>
            <person name="Gregory B.D."/>
            <person name="Nowacki M."/>
            <person name="Derisi J."/>
            <person name="Roy S.W."/>
            <person name="Marshall W.F."/>
            <person name="Sood P."/>
        </authorList>
    </citation>
    <scope>NUCLEOTIDE SEQUENCE [LARGE SCALE GENOMIC DNA]</scope>
    <source>
        <strain evidence="10">WM001</strain>
    </source>
</reference>
<dbReference type="GO" id="GO:0016887">
    <property type="term" value="F:ATP hydrolysis activity"/>
    <property type="evidence" value="ECO:0007669"/>
    <property type="project" value="InterPro"/>
</dbReference>
<dbReference type="InterPro" id="IPR013525">
    <property type="entry name" value="ABC2_TM"/>
</dbReference>
<dbReference type="Pfam" id="PF00005">
    <property type="entry name" value="ABC_tran"/>
    <property type="match status" value="1"/>
</dbReference>
<comment type="subcellular location">
    <subcellularLocation>
        <location evidence="1">Membrane</location>
        <topology evidence="1">Multi-pass membrane protein</topology>
    </subcellularLocation>
</comment>
<evidence type="ECO:0000256" key="8">
    <source>
        <dbReference type="SAM" id="Phobius"/>
    </source>
</evidence>
<keyword evidence="2" id="KW-0813">Transport</keyword>
<dbReference type="Pfam" id="PF01061">
    <property type="entry name" value="ABC2_membrane"/>
    <property type="match status" value="1"/>
</dbReference>
<dbReference type="InterPro" id="IPR017871">
    <property type="entry name" value="ABC_transporter-like_CS"/>
</dbReference>